<gene>
    <name evidence="4" type="ordered locus">Avi_9216</name>
</gene>
<dbReference type="SUPFAM" id="SSF111369">
    <property type="entry name" value="HlyD-like secretion proteins"/>
    <property type="match status" value="1"/>
</dbReference>
<dbReference type="EMBL" id="CP000636">
    <property type="protein sequence ID" value="ACM39502.1"/>
    <property type="molecule type" value="Genomic_DNA"/>
</dbReference>
<dbReference type="PANTHER" id="PTHR30438">
    <property type="entry name" value="36 KDA ANTIGEN-RELATED"/>
    <property type="match status" value="1"/>
</dbReference>
<reference evidence="4 5" key="1">
    <citation type="journal article" date="2009" name="J. Bacteriol.">
        <title>Genome sequences of three Agrobacterium biovars help elucidate the evolution of multichromosome genomes in bacteria.</title>
        <authorList>
            <person name="Slater S.C."/>
            <person name="Goldman B.S."/>
            <person name="Goodner B."/>
            <person name="Setubal J.C."/>
            <person name="Farrand S.K."/>
            <person name="Nester E.W."/>
            <person name="Burr T.J."/>
            <person name="Banta L."/>
            <person name="Dickerman A.W."/>
            <person name="Paulsen I."/>
            <person name="Otten L."/>
            <person name="Suen G."/>
            <person name="Welch R."/>
            <person name="Almeida N.F."/>
            <person name="Arnold F."/>
            <person name="Burton O.T."/>
            <person name="Du Z."/>
            <person name="Ewing A."/>
            <person name="Godsy E."/>
            <person name="Heisel S."/>
            <person name="Houmiel K.L."/>
            <person name="Jhaveri J."/>
            <person name="Lu J."/>
            <person name="Miller N.M."/>
            <person name="Norton S."/>
            <person name="Chen Q."/>
            <person name="Phoolcharoen W."/>
            <person name="Ohlin V."/>
            <person name="Ondrusek D."/>
            <person name="Pride N."/>
            <person name="Stricklin S.L."/>
            <person name="Sun J."/>
            <person name="Wheeler C."/>
            <person name="Wilson L."/>
            <person name="Zhu H."/>
            <person name="Wood D.W."/>
        </authorList>
    </citation>
    <scope>NUCLEOTIDE SEQUENCE [LARGE SCALE GENOMIC DNA]</scope>
    <source>
        <strain evidence="5">S4 / ATCC BAA-846</strain>
        <plasmid evidence="4 5">pAtS4c</plasmid>
    </source>
</reference>
<geneLocation type="plasmid" evidence="4 5">
    <name>pAtS4c</name>
</geneLocation>
<sequence length="356" mass="38518">MQSTGPASRAGSRKDVAPMNILPLVRTSLLISILLLGAGGTGAWYWWQSRQDQLPEGLVSGNGRIESDQVEISAKSAGRVQKVLVQEGDLVSPGQVLAYIDTTELQASRAKYVADLATQEASMLEAKATVVQRQAELTLKEANLRRALNTIQNGAISQKERDEAQSEHDSAKAILDASEKSVTASERSIDAAQALIDQIDAQIADAALAAPVKGRVLYRLANPGEVVSAGGKVLTIIDLAEIFMEIYLPLEQAMRVPIGSQARIQFDGADFAIPAKVSFVSPEAQFTPKQVETRNERDKLVFRLKLRVPPSLTQSHITMVKTGARGVGYVRLDPTPPNWPDSLQKRFQGDPIDAGD</sequence>
<evidence type="ECO:0000259" key="3">
    <source>
        <dbReference type="Pfam" id="PF25917"/>
    </source>
</evidence>
<proteinExistence type="predicted"/>
<accession>B9K3Q4</accession>
<keyword evidence="2" id="KW-0472">Membrane</keyword>
<evidence type="ECO:0000256" key="2">
    <source>
        <dbReference type="SAM" id="Phobius"/>
    </source>
</evidence>
<dbReference type="KEGG" id="avi:Avi_9216"/>
<organism evidence="4 5">
    <name type="scientific">Allorhizobium ampelinum (strain ATCC BAA-846 / DSM 112012 / S4)</name>
    <name type="common">Agrobacterium vitis (strain S4)</name>
    <dbReference type="NCBI Taxonomy" id="311402"/>
    <lineage>
        <taxon>Bacteria</taxon>
        <taxon>Pseudomonadati</taxon>
        <taxon>Pseudomonadota</taxon>
        <taxon>Alphaproteobacteria</taxon>
        <taxon>Hyphomicrobiales</taxon>
        <taxon>Rhizobiaceae</taxon>
        <taxon>Rhizobium/Agrobacterium group</taxon>
        <taxon>Allorhizobium</taxon>
        <taxon>Allorhizobium ampelinum</taxon>
    </lineage>
</organism>
<keyword evidence="2" id="KW-0812">Transmembrane</keyword>
<dbReference type="PANTHER" id="PTHR30438:SF2">
    <property type="entry name" value="MEMBRANE PROTEIN"/>
    <property type="match status" value="1"/>
</dbReference>
<dbReference type="Gene3D" id="1.10.287.470">
    <property type="entry name" value="Helix hairpin bin"/>
    <property type="match status" value="1"/>
</dbReference>
<dbReference type="GO" id="GO:0005886">
    <property type="term" value="C:plasma membrane"/>
    <property type="evidence" value="ECO:0007669"/>
    <property type="project" value="TreeGrafter"/>
</dbReference>
<dbReference type="Pfam" id="PF25917">
    <property type="entry name" value="BSH_RND"/>
    <property type="match status" value="1"/>
</dbReference>
<name>B9K3Q4_ALLAM</name>
<keyword evidence="4" id="KW-0614">Plasmid</keyword>
<keyword evidence="5" id="KW-1185">Reference proteome</keyword>
<keyword evidence="2" id="KW-1133">Transmembrane helix</keyword>
<feature type="region of interest" description="Disordered" evidence="1">
    <location>
        <begin position="334"/>
        <end position="356"/>
    </location>
</feature>
<dbReference type="HOGENOM" id="CLU_018816_6_0_5"/>
<evidence type="ECO:0000313" key="5">
    <source>
        <dbReference type="Proteomes" id="UP000001596"/>
    </source>
</evidence>
<dbReference type="AlphaFoldDB" id="B9K3Q4"/>
<dbReference type="Gene3D" id="2.40.50.100">
    <property type="match status" value="1"/>
</dbReference>
<feature type="transmembrane region" description="Helical" evidence="2">
    <location>
        <begin position="21"/>
        <end position="47"/>
    </location>
</feature>
<feature type="domain" description="Multidrug resistance protein MdtA-like barrel-sandwich hybrid" evidence="3">
    <location>
        <begin position="69"/>
        <end position="235"/>
    </location>
</feature>
<evidence type="ECO:0000313" key="4">
    <source>
        <dbReference type="EMBL" id="ACM39502.1"/>
    </source>
</evidence>
<evidence type="ECO:0000256" key="1">
    <source>
        <dbReference type="SAM" id="MobiDB-lite"/>
    </source>
</evidence>
<protein>
    <submittedName>
        <fullName evidence="4">HlyD family secretion protein</fullName>
    </submittedName>
</protein>
<dbReference type="CDD" id="cd06849">
    <property type="entry name" value="lipoyl_domain"/>
    <property type="match status" value="1"/>
</dbReference>
<dbReference type="Proteomes" id="UP000001596">
    <property type="component" value="Plasmid pAtS4c"/>
</dbReference>
<dbReference type="Gene3D" id="2.40.30.170">
    <property type="match status" value="1"/>
</dbReference>
<dbReference type="InterPro" id="IPR058625">
    <property type="entry name" value="MdtA-like_BSH"/>
</dbReference>